<feature type="chain" id="PRO_5047537715" description="Lipoprotein" evidence="2">
    <location>
        <begin position="28"/>
        <end position="197"/>
    </location>
</feature>
<evidence type="ECO:0008006" key="5">
    <source>
        <dbReference type="Google" id="ProtNLM"/>
    </source>
</evidence>
<evidence type="ECO:0000313" key="3">
    <source>
        <dbReference type="EMBL" id="MFA1541295.1"/>
    </source>
</evidence>
<gene>
    <name evidence="3" type="ORF">SM611_20415</name>
</gene>
<name>A0ABV4QDP4_9ACTN</name>
<keyword evidence="2" id="KW-0732">Signal</keyword>
<dbReference type="PROSITE" id="PS51257">
    <property type="entry name" value="PROKAR_LIPOPROTEIN"/>
    <property type="match status" value="1"/>
</dbReference>
<reference evidence="3 4" key="1">
    <citation type="submission" date="2023-11" db="EMBL/GenBank/DDBJ databases">
        <title>Actinomadura monticuli sp. nov., isolated from volcanic ash.</title>
        <authorList>
            <person name="Lee S.D."/>
            <person name="Yang H."/>
            <person name="Kim I.S."/>
        </authorList>
    </citation>
    <scope>NUCLEOTIDE SEQUENCE [LARGE SCALE GENOMIC DNA]</scope>
    <source>
        <strain evidence="3 4">DLS-62</strain>
    </source>
</reference>
<proteinExistence type="predicted"/>
<dbReference type="EMBL" id="JAXCEI010000008">
    <property type="protein sequence ID" value="MFA1541295.1"/>
    <property type="molecule type" value="Genomic_DNA"/>
</dbReference>
<evidence type="ECO:0000256" key="2">
    <source>
        <dbReference type="SAM" id="SignalP"/>
    </source>
</evidence>
<comment type="caution">
    <text evidence="3">The sequence shown here is derived from an EMBL/GenBank/DDBJ whole genome shotgun (WGS) entry which is preliminary data.</text>
</comment>
<organism evidence="3 4">
    <name type="scientific">Actinomadura monticuli</name>
    <dbReference type="NCBI Taxonomy" id="3097367"/>
    <lineage>
        <taxon>Bacteria</taxon>
        <taxon>Bacillati</taxon>
        <taxon>Actinomycetota</taxon>
        <taxon>Actinomycetes</taxon>
        <taxon>Streptosporangiales</taxon>
        <taxon>Thermomonosporaceae</taxon>
        <taxon>Actinomadura</taxon>
    </lineage>
</organism>
<protein>
    <recommendedName>
        <fullName evidence="5">Lipoprotein</fullName>
    </recommendedName>
</protein>
<evidence type="ECO:0000313" key="4">
    <source>
        <dbReference type="Proteomes" id="UP001569963"/>
    </source>
</evidence>
<feature type="compositionally biased region" description="Low complexity" evidence="1">
    <location>
        <begin position="33"/>
        <end position="51"/>
    </location>
</feature>
<accession>A0ABV4QDP4</accession>
<feature type="signal peptide" evidence="2">
    <location>
        <begin position="1"/>
        <end position="27"/>
    </location>
</feature>
<evidence type="ECO:0000256" key="1">
    <source>
        <dbReference type="SAM" id="MobiDB-lite"/>
    </source>
</evidence>
<dbReference type="RefSeq" id="WP_371951443.1">
    <property type="nucleotide sequence ID" value="NZ_JAXCEI010000008.1"/>
</dbReference>
<sequence>MRPAFRPVAAGAAALLLAGGMTGCSMLGGGSGSSSDSGASSGRDTTSGGADAVPPGEAGFDDVTKPVVQGTFDSPAAEGAKVDIAIMGLKAKGRLATLGVHLTPRLPGTVTDRINAYGLNGDRGLGTSLIDPVNLKRYVVVKDSGGKELETDDIFTRMTNNQTTPFFYTFAAPPENVKSIDVQIGSWPTFRNIPVER</sequence>
<feature type="region of interest" description="Disordered" evidence="1">
    <location>
        <begin position="29"/>
        <end position="67"/>
    </location>
</feature>
<dbReference type="Proteomes" id="UP001569963">
    <property type="component" value="Unassembled WGS sequence"/>
</dbReference>
<keyword evidence="4" id="KW-1185">Reference proteome</keyword>